<dbReference type="PANTHER" id="PTHR11690">
    <property type="entry name" value="AMILORIDE-SENSITIVE SODIUM CHANNEL-RELATED"/>
    <property type="match status" value="1"/>
</dbReference>
<keyword evidence="9" id="KW-0915">Sodium</keyword>
<evidence type="ECO:0000256" key="4">
    <source>
        <dbReference type="ARBA" id="ARBA00022461"/>
    </source>
</evidence>
<comment type="similarity">
    <text evidence="2 16">Belongs to the amiloride-sensitive sodium channel (TC 1.A.6) family.</text>
</comment>
<dbReference type="PANTHER" id="PTHR11690:SF175">
    <property type="entry name" value="PICKPOCKET 13-RELATED"/>
    <property type="match status" value="1"/>
</dbReference>
<keyword evidence="12" id="KW-0675">Receptor</keyword>
<evidence type="ECO:0000256" key="10">
    <source>
        <dbReference type="ARBA" id="ARBA00023065"/>
    </source>
</evidence>
<keyword evidence="8" id="KW-1133">Transmembrane helix</keyword>
<evidence type="ECO:0000256" key="6">
    <source>
        <dbReference type="ARBA" id="ARBA00022692"/>
    </source>
</evidence>
<proteinExistence type="inferred from homology"/>
<evidence type="ECO:0000256" key="13">
    <source>
        <dbReference type="ARBA" id="ARBA00023201"/>
    </source>
</evidence>
<sequence>MRAQLLVSTTEGDQQAGYPRLSALVSEAAYESDWVEASPHFKTSLAVIMIRSLSPVTISMGKFGPVNLELFLSVVQVSYSNYAVLRSLNEGMSCLDRSKNYCLNSSLHGLRFIAASDSHWTERVFWICMCAGSWYFAVKIIMSSIDNFNSNTISLVVDTSYLDWNTEFPSVSVCESKNEDKLKKFINKYYDDEDTRQMFFRQKALRNIAFFKGEANDVKQCYKIVAEEQIYNEVLKCPTANISEISYKIRSTCSEMFKTCDWNGKSINCCDYFLPIETEMGICYSINNIQAKNFSPSRKLNMLSNKTTGPGELDLVISTTAYVYIHSTSDVPNLNFKESDKFEIKPKESMQVLFALKDVTNENGVKDVHISQRKCRFPDENELTVYRYYSYSGCIVQCRIEKQMRLCNCTTHFAPGNSELAFDRRSYKLCVLTALLLMAYDSIDRDLHKDIPVFSHSCRRPVRPERLYFGVMPMPLMWGRSAKGSKAEPVVLDVGQTGSLGRPKLRVSSYPVCNMKGLMCLGEHHRDMSIMKDAWNINRMGLYCPCIQGCDDIDLSVYYKGDEEKYLGKDGVDAARAQIRMGYLPSERLTRRVVTDSLDMVVSTGSTIGLFLGASLLSFVEFIHYFILQIFYPPKDESYPQSRVKDESLVITHRRFGRLHRTLESKRAGKRVGGLLKVQTRG</sequence>
<dbReference type="GO" id="GO:0005886">
    <property type="term" value="C:plasma membrane"/>
    <property type="evidence" value="ECO:0007669"/>
    <property type="project" value="TreeGrafter"/>
</dbReference>
<dbReference type="GO" id="GO:0004984">
    <property type="term" value="F:olfactory receptor activity"/>
    <property type="evidence" value="ECO:0007669"/>
    <property type="project" value="InterPro"/>
</dbReference>
<keyword evidence="6 16" id="KW-0812">Transmembrane</keyword>
<dbReference type="InterPro" id="IPR004117">
    <property type="entry name" value="7tm6_olfct_rcpt"/>
</dbReference>
<name>A0A7R9J3U7_TIMCA</name>
<keyword evidence="7" id="KW-0552">Olfaction</keyword>
<dbReference type="Pfam" id="PF02949">
    <property type="entry name" value="7tm_6"/>
    <property type="match status" value="1"/>
</dbReference>
<keyword evidence="5" id="KW-0716">Sensory transduction</keyword>
<dbReference type="GO" id="GO:0015280">
    <property type="term" value="F:ligand-gated sodium channel activity"/>
    <property type="evidence" value="ECO:0007669"/>
    <property type="project" value="TreeGrafter"/>
</dbReference>
<keyword evidence="10 16" id="KW-0406">Ion transport</keyword>
<evidence type="ECO:0000256" key="8">
    <source>
        <dbReference type="ARBA" id="ARBA00022989"/>
    </source>
</evidence>
<organism evidence="17">
    <name type="scientific">Timema californicum</name>
    <name type="common">California timema</name>
    <name type="synonym">Walking stick</name>
    <dbReference type="NCBI Taxonomy" id="61474"/>
    <lineage>
        <taxon>Eukaryota</taxon>
        <taxon>Metazoa</taxon>
        <taxon>Ecdysozoa</taxon>
        <taxon>Arthropoda</taxon>
        <taxon>Hexapoda</taxon>
        <taxon>Insecta</taxon>
        <taxon>Pterygota</taxon>
        <taxon>Neoptera</taxon>
        <taxon>Polyneoptera</taxon>
        <taxon>Phasmatodea</taxon>
        <taxon>Timematodea</taxon>
        <taxon>Timematoidea</taxon>
        <taxon>Timematidae</taxon>
        <taxon>Timema</taxon>
    </lineage>
</organism>
<evidence type="ECO:0000256" key="7">
    <source>
        <dbReference type="ARBA" id="ARBA00022725"/>
    </source>
</evidence>
<evidence type="ECO:0000256" key="15">
    <source>
        <dbReference type="ARBA" id="ARBA00023303"/>
    </source>
</evidence>
<evidence type="ECO:0000313" key="17">
    <source>
        <dbReference type="EMBL" id="CAD7571986.1"/>
    </source>
</evidence>
<keyword evidence="13 16" id="KW-0739">Sodium transport</keyword>
<evidence type="ECO:0000256" key="16">
    <source>
        <dbReference type="RuleBase" id="RU000679"/>
    </source>
</evidence>
<evidence type="ECO:0000256" key="9">
    <source>
        <dbReference type="ARBA" id="ARBA00023053"/>
    </source>
</evidence>
<protein>
    <submittedName>
        <fullName evidence="17">(California timema) hypothetical protein</fullName>
    </submittedName>
</protein>
<dbReference type="Gene3D" id="2.60.470.10">
    <property type="entry name" value="Acid-sensing ion channels like domains"/>
    <property type="match status" value="1"/>
</dbReference>
<keyword evidence="14" id="KW-0807">Transducer</keyword>
<evidence type="ECO:0000256" key="2">
    <source>
        <dbReference type="ARBA" id="ARBA00007193"/>
    </source>
</evidence>
<dbReference type="AlphaFoldDB" id="A0A7R9J3U7"/>
<keyword evidence="3 16" id="KW-0813">Transport</keyword>
<dbReference type="InterPro" id="IPR001873">
    <property type="entry name" value="ENaC"/>
</dbReference>
<dbReference type="GO" id="GO:0007165">
    <property type="term" value="P:signal transduction"/>
    <property type="evidence" value="ECO:0007669"/>
    <property type="project" value="UniProtKB-KW"/>
</dbReference>
<evidence type="ECO:0000256" key="12">
    <source>
        <dbReference type="ARBA" id="ARBA00023170"/>
    </source>
</evidence>
<dbReference type="EMBL" id="OE180800">
    <property type="protein sequence ID" value="CAD7571986.1"/>
    <property type="molecule type" value="Genomic_DNA"/>
</dbReference>
<evidence type="ECO:0000256" key="1">
    <source>
        <dbReference type="ARBA" id="ARBA00004141"/>
    </source>
</evidence>
<evidence type="ECO:0000256" key="3">
    <source>
        <dbReference type="ARBA" id="ARBA00022448"/>
    </source>
</evidence>
<keyword evidence="11" id="KW-0472">Membrane</keyword>
<comment type="subcellular location">
    <subcellularLocation>
        <location evidence="1">Membrane</location>
        <topology evidence="1">Multi-pass membrane protein</topology>
    </subcellularLocation>
</comment>
<evidence type="ECO:0000256" key="14">
    <source>
        <dbReference type="ARBA" id="ARBA00023224"/>
    </source>
</evidence>
<dbReference type="Gene3D" id="1.10.287.770">
    <property type="entry name" value="YojJ-like"/>
    <property type="match status" value="1"/>
</dbReference>
<gene>
    <name evidence="17" type="ORF">TCMB3V08_LOCUS4644</name>
</gene>
<accession>A0A7R9J3U7</accession>
<reference evidence="17" key="1">
    <citation type="submission" date="2020-11" db="EMBL/GenBank/DDBJ databases">
        <authorList>
            <person name="Tran Van P."/>
        </authorList>
    </citation>
    <scope>NUCLEOTIDE SEQUENCE</scope>
</reference>
<evidence type="ECO:0000256" key="5">
    <source>
        <dbReference type="ARBA" id="ARBA00022606"/>
    </source>
</evidence>
<keyword evidence="4 16" id="KW-0894">Sodium channel</keyword>
<dbReference type="Pfam" id="PF00858">
    <property type="entry name" value="ASC"/>
    <property type="match status" value="2"/>
</dbReference>
<evidence type="ECO:0000256" key="11">
    <source>
        <dbReference type="ARBA" id="ARBA00023136"/>
    </source>
</evidence>
<keyword evidence="15 16" id="KW-0407">Ion channel</keyword>
<dbReference type="GO" id="GO:0005549">
    <property type="term" value="F:odorant binding"/>
    <property type="evidence" value="ECO:0007669"/>
    <property type="project" value="InterPro"/>
</dbReference>